<dbReference type="GO" id="GO:0010181">
    <property type="term" value="F:FMN binding"/>
    <property type="evidence" value="ECO:0007669"/>
    <property type="project" value="InterPro"/>
</dbReference>
<comment type="cofactor">
    <cofactor evidence="1">
        <name>FMN</name>
        <dbReference type="ChEBI" id="CHEBI:58210"/>
    </cofactor>
</comment>
<dbReference type="AlphaFoldDB" id="A0A078M8V6"/>
<dbReference type="CDD" id="cd02933">
    <property type="entry name" value="OYE_like_FMN"/>
    <property type="match status" value="1"/>
</dbReference>
<sequence length="361" mass="39219">MNSLMQPMRMGELELANRIVMAPMTRSRADSDAVPTAIMVDYYAQRAAAGLIVAEGTAPSADGLGYCRTPAIYNQQQIDAWRQVTEAVHAAGGQIVLQLMHCGRAASRHNKPESSRTVAPSAVRAEIQLFTDAVGMADTDVPEALSRDDIRQVIADYRQAALNARAAGFDGVELHCTSGYLPMQFMSENANQRTDEYGGSADNRVRFAIEVLQAMAQAIGPGRVGVRFCPGNKFNDIADSDPAATFDALLRGLDGLNLAYLHIMRAHTRKVDAFARARAAFSGPLIVNDGFEPDSAEQMVAEGLADAVSFGRHFIANPDLVRRIDEQLPLAEFDRHTLYSPGPEGYIDYPVADSRSLEELS</sequence>
<evidence type="ECO:0000259" key="4">
    <source>
        <dbReference type="Pfam" id="PF00724"/>
    </source>
</evidence>
<comment type="similarity">
    <text evidence="2">Belongs to the NADH:flavin oxidoreductase/NADH oxidase family.</text>
</comment>
<proteinExistence type="inferred from homology"/>
<dbReference type="RefSeq" id="WP_044498448.1">
    <property type="nucleotide sequence ID" value="NZ_LK391969.1"/>
</dbReference>
<dbReference type="PATRIC" id="fig|1461581.3.peg.807"/>
<dbReference type="InterPro" id="IPR013785">
    <property type="entry name" value="Aldolase_TIM"/>
</dbReference>
<dbReference type="FunFam" id="3.20.20.70:FF:000059">
    <property type="entry name" value="N-ethylmaleimide reductase, FMN-linked"/>
    <property type="match status" value="1"/>
</dbReference>
<name>A0A078M8V6_9PSED</name>
<dbReference type="EMBL" id="LM997413">
    <property type="protein sequence ID" value="CEA02654.1"/>
    <property type="molecule type" value="Genomic_DNA"/>
</dbReference>
<reference evidence="5" key="1">
    <citation type="submission" date="2014-07" db="EMBL/GenBank/DDBJ databases">
        <authorList>
            <person name="Urmite Genomes Urmite Genomes"/>
        </authorList>
    </citation>
    <scope>NUCLEOTIDE SEQUENCE</scope>
    <source>
        <strain evidence="5">12M76_air</strain>
    </source>
</reference>
<dbReference type="Gene3D" id="3.20.20.70">
    <property type="entry name" value="Aldolase class I"/>
    <property type="match status" value="1"/>
</dbReference>
<dbReference type="SUPFAM" id="SSF51395">
    <property type="entry name" value="FMN-linked oxidoreductases"/>
    <property type="match status" value="1"/>
</dbReference>
<dbReference type="InterPro" id="IPR001155">
    <property type="entry name" value="OxRdtase_FMN_N"/>
</dbReference>
<accession>A0A078M8V6</accession>
<gene>
    <name evidence="5" type="ORF">BN1049_00823</name>
</gene>
<dbReference type="PANTHER" id="PTHR22893">
    <property type="entry name" value="NADH OXIDOREDUCTASE-RELATED"/>
    <property type="match status" value="1"/>
</dbReference>
<evidence type="ECO:0000256" key="3">
    <source>
        <dbReference type="ARBA" id="ARBA00023002"/>
    </source>
</evidence>
<dbReference type="PANTHER" id="PTHR22893:SF91">
    <property type="entry name" value="NADPH DEHYDROGENASE 2-RELATED"/>
    <property type="match status" value="1"/>
</dbReference>
<dbReference type="OrthoDB" id="8523426at2"/>
<evidence type="ECO:0000256" key="2">
    <source>
        <dbReference type="ARBA" id="ARBA00005979"/>
    </source>
</evidence>
<dbReference type="EMBL" id="LK391969">
    <property type="protein sequence ID" value="CEF25904.1"/>
    <property type="molecule type" value="Genomic_DNA"/>
</dbReference>
<evidence type="ECO:0000313" key="5">
    <source>
        <dbReference type="EMBL" id="CEA02654.1"/>
    </source>
</evidence>
<evidence type="ECO:0000256" key="1">
    <source>
        <dbReference type="ARBA" id="ARBA00001917"/>
    </source>
</evidence>
<keyword evidence="3" id="KW-0560">Oxidoreductase</keyword>
<feature type="domain" description="NADH:flavin oxidoreductase/NADH oxidase N-terminal" evidence="4">
    <location>
        <begin position="4"/>
        <end position="330"/>
    </location>
</feature>
<organism evidence="5">
    <name type="scientific">Pseudomonas saudimassiliensis</name>
    <dbReference type="NCBI Taxonomy" id="1461581"/>
    <lineage>
        <taxon>Bacteria</taxon>
        <taxon>Pseudomonadati</taxon>
        <taxon>Pseudomonadota</taxon>
        <taxon>Gammaproteobacteria</taxon>
        <taxon>Pseudomonadales</taxon>
        <taxon>Pseudomonadaceae</taxon>
        <taxon>Pseudomonas</taxon>
    </lineage>
</organism>
<dbReference type="InterPro" id="IPR045247">
    <property type="entry name" value="Oye-like"/>
</dbReference>
<protein>
    <submittedName>
        <fullName evidence="5">Oxidoreductase</fullName>
    </submittedName>
</protein>
<dbReference type="GO" id="GO:0005829">
    <property type="term" value="C:cytosol"/>
    <property type="evidence" value="ECO:0007669"/>
    <property type="project" value="UniProtKB-ARBA"/>
</dbReference>
<dbReference type="Pfam" id="PF00724">
    <property type="entry name" value="Oxidored_FMN"/>
    <property type="match status" value="1"/>
</dbReference>
<dbReference type="GO" id="GO:0016628">
    <property type="term" value="F:oxidoreductase activity, acting on the CH-CH group of donors, NAD or NADP as acceptor"/>
    <property type="evidence" value="ECO:0007669"/>
    <property type="project" value="UniProtKB-ARBA"/>
</dbReference>